<name>A0A1C4DVL4_BACTU</name>
<dbReference type="EMBL" id="FMBI01000029">
    <property type="protein sequence ID" value="SCC35434.1"/>
    <property type="molecule type" value="Genomic_DNA"/>
</dbReference>
<evidence type="ECO:0000313" key="1">
    <source>
        <dbReference type="EMBL" id="SCC35434.1"/>
    </source>
</evidence>
<organism evidence="1 2">
    <name type="scientific">Bacillus thuringiensis</name>
    <dbReference type="NCBI Taxonomy" id="1428"/>
    <lineage>
        <taxon>Bacteria</taxon>
        <taxon>Bacillati</taxon>
        <taxon>Bacillota</taxon>
        <taxon>Bacilli</taxon>
        <taxon>Bacillales</taxon>
        <taxon>Bacillaceae</taxon>
        <taxon>Bacillus</taxon>
        <taxon>Bacillus cereus group</taxon>
    </lineage>
</organism>
<proteinExistence type="predicted"/>
<gene>
    <name evidence="1" type="ORF">BTT61001_02703</name>
</gene>
<sequence length="15" mass="1901">MNQLLFFKDIDEKEM</sequence>
<accession>A0A1C4DVL4</accession>
<protein>
    <submittedName>
        <fullName evidence="1">Uncharacterized protein</fullName>
    </submittedName>
</protein>
<evidence type="ECO:0000313" key="2">
    <source>
        <dbReference type="Proteomes" id="UP000195991"/>
    </source>
</evidence>
<dbReference type="Proteomes" id="UP000195991">
    <property type="component" value="Unassembled WGS sequence"/>
</dbReference>
<reference evidence="1 2" key="1">
    <citation type="submission" date="2016-08" db="EMBL/GenBank/DDBJ databases">
        <authorList>
            <person name="Seilhamer J.J."/>
        </authorList>
    </citation>
    <scope>NUCLEOTIDE SEQUENCE [LARGE SCALE GENOMIC DNA]</scope>
    <source>
        <strain evidence="1 2">IEBC_T61001</strain>
    </source>
</reference>